<evidence type="ECO:0000313" key="6">
    <source>
        <dbReference type="Proteomes" id="UP000219467"/>
    </source>
</evidence>
<dbReference type="AlphaFoldDB" id="A0A285D506"/>
<dbReference type="Gene3D" id="3.30.1330.200">
    <property type="match status" value="1"/>
</dbReference>
<gene>
    <name evidence="3" type="primary">cheD</name>
    <name evidence="5" type="ORF">SAMN05878503_12732</name>
</gene>
<keyword evidence="2 3" id="KW-0378">Hydrolase</keyword>
<dbReference type="PANTHER" id="PTHR35147">
    <property type="entry name" value="CHEMORECEPTOR GLUTAMINE DEAMIDASE CHED-RELATED"/>
    <property type="match status" value="1"/>
</dbReference>
<keyword evidence="6" id="KW-1185">Reference proteome</keyword>
<comment type="similarity">
    <text evidence="3">Belongs to the CheD family.</text>
</comment>
<evidence type="ECO:0000256" key="4">
    <source>
        <dbReference type="SAM" id="MobiDB-lite"/>
    </source>
</evidence>
<comment type="function">
    <text evidence="3">Probably deamidates glutamine residues to glutamate on methyl-accepting chemotaxis receptors (MCPs), playing an important role in chemotaxis.</text>
</comment>
<feature type="compositionally biased region" description="Basic and acidic residues" evidence="4">
    <location>
        <begin position="15"/>
        <end position="25"/>
    </location>
</feature>
<evidence type="ECO:0000256" key="3">
    <source>
        <dbReference type="HAMAP-Rule" id="MF_01440"/>
    </source>
</evidence>
<dbReference type="CDD" id="cd16352">
    <property type="entry name" value="CheD"/>
    <property type="match status" value="1"/>
</dbReference>
<keyword evidence="1 3" id="KW-0145">Chemotaxis</keyword>
<comment type="catalytic activity">
    <reaction evidence="3">
        <text>L-glutaminyl-[protein] + H2O = L-glutamyl-[protein] + NH4(+)</text>
        <dbReference type="Rhea" id="RHEA:16441"/>
        <dbReference type="Rhea" id="RHEA-COMP:10207"/>
        <dbReference type="Rhea" id="RHEA-COMP:10208"/>
        <dbReference type="ChEBI" id="CHEBI:15377"/>
        <dbReference type="ChEBI" id="CHEBI:28938"/>
        <dbReference type="ChEBI" id="CHEBI:29973"/>
        <dbReference type="ChEBI" id="CHEBI:30011"/>
        <dbReference type="EC" id="3.5.1.44"/>
    </reaction>
</comment>
<dbReference type="InterPro" id="IPR011324">
    <property type="entry name" value="Cytotoxic_necrot_fac-like_cat"/>
</dbReference>
<dbReference type="GO" id="GO:0006935">
    <property type="term" value="P:chemotaxis"/>
    <property type="evidence" value="ECO:0007669"/>
    <property type="project" value="UniProtKB-UniRule"/>
</dbReference>
<feature type="compositionally biased region" description="Low complexity" evidence="4">
    <location>
        <begin position="1"/>
        <end position="11"/>
    </location>
</feature>
<protein>
    <recommendedName>
        <fullName evidence="3">Probable chemoreceptor glutamine deamidase CheD</fullName>
        <ecNumber evidence="3">3.5.1.44</ecNumber>
    </recommendedName>
</protein>
<dbReference type="Pfam" id="PF03975">
    <property type="entry name" value="CheD"/>
    <property type="match status" value="1"/>
</dbReference>
<dbReference type="InterPro" id="IPR005659">
    <property type="entry name" value="Chemorcpt_Glu_NH3ase_CheD"/>
</dbReference>
<dbReference type="SUPFAM" id="SSF64438">
    <property type="entry name" value="CNF1/YfiH-like putative cysteine hydrolases"/>
    <property type="match status" value="1"/>
</dbReference>
<evidence type="ECO:0000256" key="1">
    <source>
        <dbReference type="ARBA" id="ARBA00022500"/>
    </source>
</evidence>
<dbReference type="PANTHER" id="PTHR35147:SF2">
    <property type="entry name" value="CHEMORECEPTOR GLUTAMINE DEAMIDASE CHED-RELATED"/>
    <property type="match status" value="1"/>
</dbReference>
<dbReference type="HAMAP" id="MF_01440">
    <property type="entry name" value="CheD"/>
    <property type="match status" value="1"/>
</dbReference>
<sequence length="201" mass="21663">MSSLRSSSSVSGRKNNREIRMDDATSAKNEVQNIHVMQGGCEASASEATVLVTILGSCVCTCLCDQEAKVGGMNHFLLPDASFDNSGQLRYGLHAMELLINGVLKLGGRRHRLQAKLFGGAMMNARLGTIGRANAAFALRFLESEGIACTGQSLGGTRARRIRFWPASGRAQQMFLNGDVDLPVEKPEVQIERGAGDVIFF</sequence>
<dbReference type="Proteomes" id="UP000219467">
    <property type="component" value="Unassembled WGS sequence"/>
</dbReference>
<evidence type="ECO:0000313" key="5">
    <source>
        <dbReference type="EMBL" id="SNX74894.1"/>
    </source>
</evidence>
<accession>A0A285D506</accession>
<dbReference type="EC" id="3.5.1.44" evidence="3"/>
<evidence type="ECO:0000256" key="2">
    <source>
        <dbReference type="ARBA" id="ARBA00022801"/>
    </source>
</evidence>
<reference evidence="6" key="1">
    <citation type="submission" date="2017-08" db="EMBL/GenBank/DDBJ databases">
        <authorList>
            <person name="Varghese N."/>
            <person name="Submissions S."/>
        </authorList>
    </citation>
    <scope>NUCLEOTIDE SEQUENCE [LARGE SCALE GENOMIC DNA]</scope>
    <source>
        <strain evidence="6">JA234</strain>
    </source>
</reference>
<proteinExistence type="inferred from homology"/>
<feature type="region of interest" description="Disordered" evidence="4">
    <location>
        <begin position="1"/>
        <end position="25"/>
    </location>
</feature>
<organism evidence="5 6">
    <name type="scientific">Cereibacter ovatus</name>
    <dbReference type="NCBI Taxonomy" id="439529"/>
    <lineage>
        <taxon>Bacteria</taxon>
        <taxon>Pseudomonadati</taxon>
        <taxon>Pseudomonadota</taxon>
        <taxon>Alphaproteobacteria</taxon>
        <taxon>Rhodobacterales</taxon>
        <taxon>Paracoccaceae</taxon>
        <taxon>Cereibacter</taxon>
    </lineage>
</organism>
<dbReference type="GO" id="GO:0050568">
    <property type="term" value="F:protein-glutamine glutaminase activity"/>
    <property type="evidence" value="ECO:0007669"/>
    <property type="project" value="UniProtKB-UniRule"/>
</dbReference>
<dbReference type="EMBL" id="OAOQ01000027">
    <property type="protein sequence ID" value="SNX74894.1"/>
    <property type="molecule type" value="Genomic_DNA"/>
</dbReference>
<name>A0A285D506_9RHOB</name>
<dbReference type="InterPro" id="IPR038592">
    <property type="entry name" value="CheD-like_sf"/>
</dbReference>